<keyword evidence="6" id="KW-1185">Reference proteome</keyword>
<dbReference type="InterPro" id="IPR011611">
    <property type="entry name" value="PfkB_dom"/>
</dbReference>
<dbReference type="RefSeq" id="WP_330928750.1">
    <property type="nucleotide sequence ID" value="NZ_CP119075.1"/>
</dbReference>
<comment type="similarity">
    <text evidence="1">Belongs to the carbohydrate kinase PfkB family.</text>
</comment>
<dbReference type="GO" id="GO:0016301">
    <property type="term" value="F:kinase activity"/>
    <property type="evidence" value="ECO:0007669"/>
    <property type="project" value="UniProtKB-KW"/>
</dbReference>
<evidence type="ECO:0000256" key="2">
    <source>
        <dbReference type="ARBA" id="ARBA00022679"/>
    </source>
</evidence>
<name>A0AAE9ZY79_9BACT</name>
<gene>
    <name evidence="5" type="ORF">PXH66_01605</name>
</gene>
<accession>A0AAE9ZY79</accession>
<dbReference type="SUPFAM" id="SSF53613">
    <property type="entry name" value="Ribokinase-like"/>
    <property type="match status" value="1"/>
</dbReference>
<dbReference type="Gene3D" id="3.40.1190.20">
    <property type="match status" value="1"/>
</dbReference>
<keyword evidence="3 5" id="KW-0418">Kinase</keyword>
<dbReference type="PANTHER" id="PTHR43085:SF57">
    <property type="entry name" value="CARBOHYDRATE KINASE PFKB DOMAIN-CONTAINING PROTEIN"/>
    <property type="match status" value="1"/>
</dbReference>
<proteinExistence type="inferred from homology"/>
<organism evidence="5 6">
    <name type="scientific">Synoicihabitans lomoniglobus</name>
    <dbReference type="NCBI Taxonomy" id="2909285"/>
    <lineage>
        <taxon>Bacteria</taxon>
        <taxon>Pseudomonadati</taxon>
        <taxon>Verrucomicrobiota</taxon>
        <taxon>Opitutia</taxon>
        <taxon>Opitutales</taxon>
        <taxon>Opitutaceae</taxon>
        <taxon>Synoicihabitans</taxon>
    </lineage>
</organism>
<keyword evidence="2" id="KW-0808">Transferase</keyword>
<dbReference type="InterPro" id="IPR029056">
    <property type="entry name" value="Ribokinase-like"/>
</dbReference>
<evidence type="ECO:0000256" key="3">
    <source>
        <dbReference type="ARBA" id="ARBA00022777"/>
    </source>
</evidence>
<dbReference type="PANTHER" id="PTHR43085">
    <property type="entry name" value="HEXOKINASE FAMILY MEMBER"/>
    <property type="match status" value="1"/>
</dbReference>
<dbReference type="AlphaFoldDB" id="A0AAE9ZY79"/>
<evidence type="ECO:0000313" key="6">
    <source>
        <dbReference type="Proteomes" id="UP001218638"/>
    </source>
</evidence>
<evidence type="ECO:0000313" key="5">
    <source>
        <dbReference type="EMBL" id="WED65544.1"/>
    </source>
</evidence>
<dbReference type="Proteomes" id="UP001218638">
    <property type="component" value="Chromosome"/>
</dbReference>
<dbReference type="Pfam" id="PF00294">
    <property type="entry name" value="PfkB"/>
    <property type="match status" value="1"/>
</dbReference>
<sequence length="290" mass="31182">MPERPTILCFGEILWDFLPAGLFAGGAPFNVGYHLHQLNTDVRLISGLGRDTLGGELLRRLKHWNLDTSLIETHQGLPTGTVIAALGERGDASYDITTSVAWDQITVGEDATRAAVEARAIVFGSLAQRTPFNQSALARLFTVLPDHAWRVFDVNLRAPHDDLDLVRKLAAGVDLLKLNASEAARLALGTCDEQPGAEEAMARAIAADRQCPMICITAAERGAGLLINGHWHWEPGREVEVADTVGAGDAFLARLLSHLLAGEKSPAESLASACRHGEWVASQRGATPAY</sequence>
<evidence type="ECO:0000259" key="4">
    <source>
        <dbReference type="Pfam" id="PF00294"/>
    </source>
</evidence>
<feature type="domain" description="Carbohydrate kinase PfkB" evidence="4">
    <location>
        <begin position="23"/>
        <end position="287"/>
    </location>
</feature>
<evidence type="ECO:0000256" key="1">
    <source>
        <dbReference type="ARBA" id="ARBA00010688"/>
    </source>
</evidence>
<reference evidence="5" key="1">
    <citation type="submission" date="2023-03" db="EMBL/GenBank/DDBJ databases">
        <title>Lomoglobus Profundus gen. nov., sp. nov., a novel member of the phylum Verrucomicrobia, isolated from deep-marine sediment of South China Sea.</title>
        <authorList>
            <person name="Ahmad T."/>
            <person name="Ishaq S.E."/>
            <person name="Wang F."/>
        </authorList>
    </citation>
    <scope>NUCLEOTIDE SEQUENCE</scope>
    <source>
        <strain evidence="5">LMO-M01</strain>
    </source>
</reference>
<dbReference type="KEGG" id="slom:PXH66_01605"/>
<dbReference type="EMBL" id="CP119075">
    <property type="protein sequence ID" value="WED65544.1"/>
    <property type="molecule type" value="Genomic_DNA"/>
</dbReference>
<dbReference type="InterPro" id="IPR050306">
    <property type="entry name" value="PfkB_Carbo_kinase"/>
</dbReference>
<protein>
    <submittedName>
        <fullName evidence="5">PfkB family carbohydrate kinase</fullName>
    </submittedName>
</protein>